<dbReference type="Gene3D" id="3.30.70.1730">
    <property type="match status" value="1"/>
</dbReference>
<comment type="caution">
    <text evidence="7">The sequence shown here is derived from an EMBL/GenBank/DDBJ whole genome shotgun (WGS) entry which is preliminary data.</text>
</comment>
<dbReference type="Proteomes" id="UP001353858">
    <property type="component" value="Unassembled WGS sequence"/>
</dbReference>
<name>A0AAN7SQZ8_9COLE</name>
<dbReference type="EMBL" id="JARPUR010000003">
    <property type="protein sequence ID" value="KAK4879435.1"/>
    <property type="molecule type" value="Genomic_DNA"/>
</dbReference>
<dbReference type="AlphaFoldDB" id="A0AAN7SQZ8"/>
<keyword evidence="3" id="KW-0687">Ribonucleoprotein</keyword>
<organism evidence="7 8">
    <name type="scientific">Aquatica leii</name>
    <dbReference type="NCBI Taxonomy" id="1421715"/>
    <lineage>
        <taxon>Eukaryota</taxon>
        <taxon>Metazoa</taxon>
        <taxon>Ecdysozoa</taxon>
        <taxon>Arthropoda</taxon>
        <taxon>Hexapoda</taxon>
        <taxon>Insecta</taxon>
        <taxon>Pterygota</taxon>
        <taxon>Neoptera</taxon>
        <taxon>Endopterygota</taxon>
        <taxon>Coleoptera</taxon>
        <taxon>Polyphaga</taxon>
        <taxon>Elateriformia</taxon>
        <taxon>Elateroidea</taxon>
        <taxon>Lampyridae</taxon>
        <taxon>Luciolinae</taxon>
        <taxon>Aquatica</taxon>
    </lineage>
</organism>
<evidence type="ECO:0000313" key="7">
    <source>
        <dbReference type="EMBL" id="KAK4879435.1"/>
    </source>
</evidence>
<evidence type="ECO:0000256" key="3">
    <source>
        <dbReference type="ARBA" id="ARBA00023274"/>
    </source>
</evidence>
<reference evidence="8" key="1">
    <citation type="submission" date="2023-01" db="EMBL/GenBank/DDBJ databases">
        <title>Key to firefly adult light organ development and bioluminescence: homeobox transcription factors regulate luciferase expression and transportation to peroxisome.</title>
        <authorList>
            <person name="Fu X."/>
        </authorList>
    </citation>
    <scope>NUCLEOTIDE SEQUENCE [LARGE SCALE GENOMIC DNA]</scope>
</reference>
<proteinExistence type="inferred from homology"/>
<keyword evidence="8" id="KW-1185">Reference proteome</keyword>
<dbReference type="PANTHER" id="PTHR11560">
    <property type="entry name" value="39S RIBOSOMAL PROTEIN L10, MITOCHONDRIAL"/>
    <property type="match status" value="1"/>
</dbReference>
<protein>
    <recommendedName>
        <fullName evidence="4">Large ribosomal subunit protein uL10m</fullName>
    </recommendedName>
    <alternativeName>
        <fullName evidence="5">39S ribosomal protein L10, mitochondrial</fullName>
    </alternativeName>
</protein>
<evidence type="ECO:0000313" key="8">
    <source>
        <dbReference type="Proteomes" id="UP001353858"/>
    </source>
</evidence>
<evidence type="ECO:0000256" key="2">
    <source>
        <dbReference type="ARBA" id="ARBA00022980"/>
    </source>
</evidence>
<evidence type="ECO:0000256" key="4">
    <source>
        <dbReference type="ARBA" id="ARBA00035707"/>
    </source>
</evidence>
<evidence type="ECO:0000256" key="5">
    <source>
        <dbReference type="ARBA" id="ARBA00035716"/>
    </source>
</evidence>
<keyword evidence="2" id="KW-0689">Ribosomal protein</keyword>
<dbReference type="InterPro" id="IPR047865">
    <property type="entry name" value="Ribosomal_uL10_bac_type"/>
</dbReference>
<evidence type="ECO:0000256" key="6">
    <source>
        <dbReference type="ARBA" id="ARBA00038782"/>
    </source>
</evidence>
<sequence length="241" mass="27776">MSWTIQPTILKRSLPLIQAKRLRGKINIQKPKAPHHVKATFLEFTKPRFINPNLSKTSIDLCKNHVKFDKDQDNPFQRIIAGELYRWFQNSRLVAFFHMNPMSADQQFKAYLLFKKQNMHFKSYGKQTMKMALEGTAYEAALSLYISRNLVVFSPEPEIKKMLKAAKRFPQIVLLAAIFEGKFVSKDELMQYSLIPNLETAQANLVHTLSSIGGQLVGQLNTHQNSLVSNLEERIKQLKVE</sequence>
<comment type="subunit">
    <text evidence="6">Component of the mitochondrial ribosome large subunit (39S) which comprises a 16S rRNA and about 50 distinct proteins.</text>
</comment>
<gene>
    <name evidence="7" type="ORF">RN001_007581</name>
</gene>
<evidence type="ECO:0000256" key="1">
    <source>
        <dbReference type="ARBA" id="ARBA00008889"/>
    </source>
</evidence>
<dbReference type="InterPro" id="IPR043141">
    <property type="entry name" value="Ribosomal_uL10-like_sf"/>
</dbReference>
<comment type="similarity">
    <text evidence="1">Belongs to the universal ribosomal protein uL10 family.</text>
</comment>
<dbReference type="GO" id="GO:1990904">
    <property type="term" value="C:ribonucleoprotein complex"/>
    <property type="evidence" value="ECO:0007669"/>
    <property type="project" value="UniProtKB-KW"/>
</dbReference>
<dbReference type="FunFam" id="3.30.70.1730:FF:000012">
    <property type="entry name" value="Mitochondrial Ribosomal Protein, Large"/>
    <property type="match status" value="1"/>
</dbReference>
<dbReference type="GO" id="GO:0005840">
    <property type="term" value="C:ribosome"/>
    <property type="evidence" value="ECO:0007669"/>
    <property type="project" value="UniProtKB-KW"/>
</dbReference>
<accession>A0AAN7SQZ8</accession>
<dbReference type="SUPFAM" id="SSF160369">
    <property type="entry name" value="Ribosomal protein L10-like"/>
    <property type="match status" value="1"/>
</dbReference>